<evidence type="ECO:0000259" key="5">
    <source>
        <dbReference type="PROSITE" id="PS50943"/>
    </source>
</evidence>
<dbReference type="Proteomes" id="UP000318080">
    <property type="component" value="Unassembled WGS sequence"/>
</dbReference>
<evidence type="ECO:0000313" key="6">
    <source>
        <dbReference type="EMBL" id="TQE42640.1"/>
    </source>
</evidence>
<dbReference type="InterPro" id="IPR046335">
    <property type="entry name" value="LacI/GalR-like_sensor"/>
</dbReference>
<feature type="domain" description="HTH lacI-type" evidence="4">
    <location>
        <begin position="11"/>
        <end position="65"/>
    </location>
</feature>
<comment type="caution">
    <text evidence="6">The sequence shown here is derived from an EMBL/GenBank/DDBJ whole genome shotgun (WGS) entry which is preliminary data.</text>
</comment>
<dbReference type="PROSITE" id="PS00356">
    <property type="entry name" value="HTH_LACI_1"/>
    <property type="match status" value="1"/>
</dbReference>
<dbReference type="PROSITE" id="PS50932">
    <property type="entry name" value="HTH_LACI_2"/>
    <property type="match status" value="1"/>
</dbReference>
<dbReference type="AlphaFoldDB" id="A0A540R4I0"/>
<evidence type="ECO:0000256" key="3">
    <source>
        <dbReference type="ARBA" id="ARBA00023163"/>
    </source>
</evidence>
<dbReference type="CDD" id="cd01392">
    <property type="entry name" value="HTH_LacI"/>
    <property type="match status" value="1"/>
</dbReference>
<dbReference type="GO" id="GO:0003700">
    <property type="term" value="F:DNA-binding transcription factor activity"/>
    <property type="evidence" value="ECO:0007669"/>
    <property type="project" value="TreeGrafter"/>
</dbReference>
<feature type="domain" description="HTH cro/C1-type" evidence="5">
    <location>
        <begin position="12"/>
        <end position="55"/>
    </location>
</feature>
<dbReference type="RefSeq" id="WP_066511795.1">
    <property type="nucleotide sequence ID" value="NZ_VHIR01000021.1"/>
</dbReference>
<dbReference type="CDD" id="cd01574">
    <property type="entry name" value="PBP1_LacI"/>
    <property type="match status" value="1"/>
</dbReference>
<evidence type="ECO:0000313" key="7">
    <source>
        <dbReference type="Proteomes" id="UP000318080"/>
    </source>
</evidence>
<keyword evidence="3" id="KW-0804">Transcription</keyword>
<dbReference type="InterPro" id="IPR001387">
    <property type="entry name" value="Cro/C1-type_HTH"/>
</dbReference>
<evidence type="ECO:0000256" key="1">
    <source>
        <dbReference type="ARBA" id="ARBA00023015"/>
    </source>
</evidence>
<dbReference type="Gene3D" id="1.10.260.40">
    <property type="entry name" value="lambda repressor-like DNA-binding domains"/>
    <property type="match status" value="1"/>
</dbReference>
<dbReference type="PROSITE" id="PS50943">
    <property type="entry name" value="HTH_CROC1"/>
    <property type="match status" value="1"/>
</dbReference>
<proteinExistence type="predicted"/>
<evidence type="ECO:0000256" key="2">
    <source>
        <dbReference type="ARBA" id="ARBA00023125"/>
    </source>
</evidence>
<dbReference type="EMBL" id="VHIR01000021">
    <property type="protein sequence ID" value="TQE42640.1"/>
    <property type="molecule type" value="Genomic_DNA"/>
</dbReference>
<dbReference type="PANTHER" id="PTHR30146:SF109">
    <property type="entry name" value="HTH-TYPE TRANSCRIPTIONAL REGULATOR GALS"/>
    <property type="match status" value="1"/>
</dbReference>
<dbReference type="SMART" id="SM00354">
    <property type="entry name" value="HTH_LACI"/>
    <property type="match status" value="1"/>
</dbReference>
<dbReference type="InterPro" id="IPR010982">
    <property type="entry name" value="Lambda_DNA-bd_dom_sf"/>
</dbReference>
<gene>
    <name evidence="6" type="ORF">EJK80_11495</name>
</gene>
<evidence type="ECO:0000259" key="4">
    <source>
        <dbReference type="PROSITE" id="PS50932"/>
    </source>
</evidence>
<dbReference type="PANTHER" id="PTHR30146">
    <property type="entry name" value="LACI-RELATED TRANSCRIPTIONAL REPRESSOR"/>
    <property type="match status" value="1"/>
</dbReference>
<dbReference type="Pfam" id="PF13377">
    <property type="entry name" value="Peripla_BP_3"/>
    <property type="match status" value="1"/>
</dbReference>
<dbReference type="GO" id="GO:0000976">
    <property type="term" value="F:transcription cis-regulatory region binding"/>
    <property type="evidence" value="ECO:0007669"/>
    <property type="project" value="TreeGrafter"/>
</dbReference>
<dbReference type="Pfam" id="PF00356">
    <property type="entry name" value="LacI"/>
    <property type="match status" value="1"/>
</dbReference>
<dbReference type="SUPFAM" id="SSF47413">
    <property type="entry name" value="lambda repressor-like DNA-binding domains"/>
    <property type="match status" value="1"/>
</dbReference>
<keyword evidence="7" id="KW-1185">Reference proteome</keyword>
<dbReference type="Gene3D" id="3.40.50.2300">
    <property type="match status" value="2"/>
</dbReference>
<accession>A0A540R4I0</accession>
<organism evidence="6 7">
    <name type="scientific">Corynebacterium phoceense</name>
    <dbReference type="NCBI Taxonomy" id="1686286"/>
    <lineage>
        <taxon>Bacteria</taxon>
        <taxon>Bacillati</taxon>
        <taxon>Actinomycetota</taxon>
        <taxon>Actinomycetes</taxon>
        <taxon>Mycobacteriales</taxon>
        <taxon>Corynebacteriaceae</taxon>
        <taxon>Corynebacterium</taxon>
    </lineage>
</organism>
<keyword evidence="2" id="KW-0238">DNA-binding</keyword>
<dbReference type="InterPro" id="IPR028082">
    <property type="entry name" value="Peripla_BP_I"/>
</dbReference>
<protein>
    <submittedName>
        <fullName evidence="6">LacI family transcriptional regulator</fullName>
    </submittedName>
</protein>
<keyword evidence="1" id="KW-0805">Transcription regulation</keyword>
<sequence length="339" mass="36672">MRNKEQPKHRPSMAEVAELAGVSHQTVSRVINGSANVKDTTRQRVEQAIHTLGYRRNAAARALVTSESRLIGVIAADTEFNGPLSTLASIEKAARQQGYQTLVATVNAPYLEEVDEVLDSMLGLGVDALAVIASREDLLNHVQELDPDIPLVIVGPQTSATATQLRVSIDQAQGAEDAITHLIKQGHTRIAILTGPPDWVDAQQRFNGATACCYRNGIQLHIFNGDWTAETGFTRGVEFSRMPAETRATAVFAANDVSAYGFISALKHTGIRVPEDVCIVGFDDIPGAEYFDPSLTTVHQDFSKLGHCAVQALVSQLRNSPADLPPLRPTLILRDSTGF</sequence>
<reference evidence="6 7" key="1">
    <citation type="submission" date="2019-06" db="EMBL/GenBank/DDBJ databases">
        <title>Draft genome of C. phoceense Strain 272.</title>
        <authorList>
            <person name="Pacheco L.G.C."/>
            <person name="Barberis C.M."/>
            <person name="Almuzara M.N."/>
            <person name="Traglia G.M."/>
            <person name="Santos C.S."/>
            <person name="Rocha D.J.P.G."/>
            <person name="Aguiar E.R.G.R."/>
            <person name="Vay C.A."/>
        </authorList>
    </citation>
    <scope>NUCLEOTIDE SEQUENCE [LARGE SCALE GENOMIC DNA]</scope>
    <source>
        <strain evidence="6 7">272</strain>
    </source>
</reference>
<dbReference type="SUPFAM" id="SSF53822">
    <property type="entry name" value="Periplasmic binding protein-like I"/>
    <property type="match status" value="1"/>
</dbReference>
<name>A0A540R4I0_9CORY</name>
<dbReference type="InterPro" id="IPR000843">
    <property type="entry name" value="HTH_LacI"/>
</dbReference>